<evidence type="ECO:0000313" key="2">
    <source>
        <dbReference type="EMBL" id="EBN6430177.1"/>
    </source>
</evidence>
<dbReference type="EMBL" id="AAGGHR010000039">
    <property type="protein sequence ID" value="EBN6430177.1"/>
    <property type="molecule type" value="Genomic_DNA"/>
</dbReference>
<accession>A0A5T8LYM6</accession>
<feature type="compositionally biased region" description="Polar residues" evidence="1">
    <location>
        <begin position="17"/>
        <end position="47"/>
    </location>
</feature>
<proteinExistence type="predicted"/>
<dbReference type="AlphaFoldDB" id="A0A5T8LYM6"/>
<name>A0A5T8LYM6_SALER</name>
<protein>
    <submittedName>
        <fullName evidence="2">Uncharacterized protein</fullName>
    </submittedName>
</protein>
<evidence type="ECO:0000256" key="1">
    <source>
        <dbReference type="SAM" id="MobiDB-lite"/>
    </source>
</evidence>
<feature type="compositionally biased region" description="Basic and acidic residues" evidence="1">
    <location>
        <begin position="1"/>
        <end position="16"/>
    </location>
</feature>
<gene>
    <name evidence="2" type="ORF">DXG86_24020</name>
</gene>
<feature type="non-terminal residue" evidence="2">
    <location>
        <position position="1"/>
    </location>
</feature>
<reference evidence="2" key="1">
    <citation type="submission" date="2018-07" db="EMBL/GenBank/DDBJ databases">
        <authorList>
            <consortium name="PulseNet: The National Subtyping Network for Foodborne Disease Surveillance"/>
            <person name="Tarr C.L."/>
            <person name="Trees E."/>
            <person name="Katz L.S."/>
            <person name="Carleton-Romer H.A."/>
            <person name="Stroika S."/>
            <person name="Kucerova Z."/>
            <person name="Roache K.F."/>
            <person name="Sabol A.L."/>
            <person name="Besser J."/>
            <person name="Gerner-Smidt P."/>
        </authorList>
    </citation>
    <scope>NUCLEOTIDE SEQUENCE</scope>
    <source>
        <strain evidence="2">PNUSAS020868</strain>
    </source>
</reference>
<comment type="caution">
    <text evidence="2">The sequence shown here is derived from an EMBL/GenBank/DDBJ whole genome shotgun (WGS) entry which is preliminary data.</text>
</comment>
<feature type="region of interest" description="Disordered" evidence="1">
    <location>
        <begin position="1"/>
        <end position="101"/>
    </location>
</feature>
<sequence>TVPSEPDHNQEHDHNQSHNASLRKQAEVNSLRQGAANAQVTQMNRASQDGFHAAGSPPVPVSGYQPAEQTVDISLCDDSDCQSESLDAGRPAQGRAKTSGR</sequence>
<organism evidence="2">
    <name type="scientific">Salmonella enterica</name>
    <name type="common">Salmonella choleraesuis</name>
    <dbReference type="NCBI Taxonomy" id="28901"/>
    <lineage>
        <taxon>Bacteria</taxon>
        <taxon>Pseudomonadati</taxon>
        <taxon>Pseudomonadota</taxon>
        <taxon>Gammaproteobacteria</taxon>
        <taxon>Enterobacterales</taxon>
        <taxon>Enterobacteriaceae</taxon>
        <taxon>Salmonella</taxon>
    </lineage>
</organism>